<feature type="region of interest" description="Disordered" evidence="1">
    <location>
        <begin position="242"/>
        <end position="272"/>
    </location>
</feature>
<dbReference type="Proteomes" id="UP000182054">
    <property type="component" value="Unassembled WGS sequence"/>
</dbReference>
<organism evidence="2 3">
    <name type="scientific">Rhodococcoides kroppenstedtii</name>
    <dbReference type="NCBI Taxonomy" id="293050"/>
    <lineage>
        <taxon>Bacteria</taxon>
        <taxon>Bacillati</taxon>
        <taxon>Actinomycetota</taxon>
        <taxon>Actinomycetes</taxon>
        <taxon>Mycobacteriales</taxon>
        <taxon>Nocardiaceae</taxon>
        <taxon>Rhodococcoides</taxon>
    </lineage>
</organism>
<evidence type="ECO:0000313" key="3">
    <source>
        <dbReference type="Proteomes" id="UP000182054"/>
    </source>
</evidence>
<accession>A0A1I0T0A8</accession>
<gene>
    <name evidence="2" type="ORF">SAMN05444374_103228</name>
</gene>
<evidence type="ECO:0000313" key="2">
    <source>
        <dbReference type="EMBL" id="SFA45140.1"/>
    </source>
</evidence>
<name>A0A1I0T0A8_9NOCA</name>
<evidence type="ECO:0000256" key="1">
    <source>
        <dbReference type="SAM" id="MobiDB-lite"/>
    </source>
</evidence>
<dbReference type="AlphaFoldDB" id="A0A1I0T0A8"/>
<proteinExistence type="predicted"/>
<sequence length="272" mass="29930">MGETLADAVKRDRCPLRRSFVERAEGDDTLTPLASLLRTQGASGGQGGALRIALLLSLIWVTARPPYTTTRVAAYWSGLVGRSDDPRSDGARAVRDALHELADRGALELHNVGPKLVIVLRDESRPVLNGEPNLYVPPYNTEPYISVPRAFWTRGLAGDLSGAGIAMYLCSLALTRPDEPEFFIASSYFDERYGISRSSRKRGLSELVEKGVLTVRTEESQNPITYRTVRRNVYRLAKQFQQPEPWTPPNADAGAFAVPASTQEGKRATATR</sequence>
<evidence type="ECO:0008006" key="4">
    <source>
        <dbReference type="Google" id="ProtNLM"/>
    </source>
</evidence>
<dbReference type="EMBL" id="FOJN01000003">
    <property type="protein sequence ID" value="SFA45140.1"/>
    <property type="molecule type" value="Genomic_DNA"/>
</dbReference>
<reference evidence="2 3" key="1">
    <citation type="submission" date="2016-10" db="EMBL/GenBank/DDBJ databases">
        <authorList>
            <person name="de Groot N.N."/>
        </authorList>
    </citation>
    <scope>NUCLEOTIDE SEQUENCE [LARGE SCALE GENOMIC DNA]</scope>
    <source>
        <strain evidence="2 3">DSM 44908</strain>
    </source>
</reference>
<protein>
    <recommendedName>
        <fullName evidence="4">Helix-turn-helix domain-containing protein</fullName>
    </recommendedName>
</protein>